<feature type="domain" description="Carrier" evidence="11">
    <location>
        <begin position="5271"/>
        <end position="5346"/>
    </location>
</feature>
<feature type="domain" description="Ketosynthase family 3 (KS3)" evidence="12">
    <location>
        <begin position="1853"/>
        <end position="2280"/>
    </location>
</feature>
<dbReference type="PANTHER" id="PTHR43775:SF51">
    <property type="entry name" value="INACTIVE PHENOLPHTHIOCEROL SYNTHESIS POLYKETIDE SYNTHASE TYPE I PKS1-RELATED"/>
    <property type="match status" value="1"/>
</dbReference>
<dbReference type="Pfam" id="PF02801">
    <property type="entry name" value="Ketoacyl-synt_C"/>
    <property type="match status" value="4"/>
</dbReference>
<dbReference type="SUPFAM" id="SSF55048">
    <property type="entry name" value="Probable ACP-binding domain of malonyl-CoA ACP transacylase"/>
    <property type="match status" value="4"/>
</dbReference>
<feature type="region of interest" description="N-terminal hotdog fold" evidence="9">
    <location>
        <begin position="938"/>
        <end position="1063"/>
    </location>
</feature>
<dbReference type="FunFam" id="1.10.1200.10:FF:000007">
    <property type="entry name" value="Probable polyketide synthase pks17"/>
    <property type="match status" value="4"/>
</dbReference>
<dbReference type="InterPro" id="IPR036291">
    <property type="entry name" value="NAD(P)-bd_dom_sf"/>
</dbReference>
<dbReference type="InterPro" id="IPR018201">
    <property type="entry name" value="Ketoacyl_synth_AS"/>
</dbReference>
<feature type="domain" description="PKS/mFAS DH" evidence="13">
    <location>
        <begin position="6258"/>
        <end position="6540"/>
    </location>
</feature>
<dbReference type="SMART" id="SM01294">
    <property type="entry name" value="PKS_PP_betabranch"/>
    <property type="match status" value="4"/>
</dbReference>
<dbReference type="InterPro" id="IPR009081">
    <property type="entry name" value="PP-bd_ACP"/>
</dbReference>
<dbReference type="SUPFAM" id="SSF53901">
    <property type="entry name" value="Thiolase-like"/>
    <property type="match status" value="4"/>
</dbReference>
<dbReference type="InterPro" id="IPR049551">
    <property type="entry name" value="PKS_DH_C"/>
</dbReference>
<dbReference type="Gene3D" id="3.40.50.720">
    <property type="entry name" value="NAD(P)-binding Rossmann-like Domain"/>
    <property type="match status" value="4"/>
</dbReference>
<evidence type="ECO:0000313" key="15">
    <source>
        <dbReference type="Proteomes" id="UP000008703"/>
    </source>
</evidence>
<dbReference type="eggNOG" id="COG3321">
    <property type="taxonomic scope" value="Bacteria"/>
</dbReference>
<dbReference type="GO" id="GO:0033068">
    <property type="term" value="P:macrolide biosynthetic process"/>
    <property type="evidence" value="ECO:0007669"/>
    <property type="project" value="UniProtKB-ARBA"/>
</dbReference>
<name>G2NX65_STRV4</name>
<feature type="region of interest" description="C-terminal hotdog fold" evidence="9">
    <location>
        <begin position="1075"/>
        <end position="1214"/>
    </location>
</feature>
<evidence type="ECO:0000256" key="9">
    <source>
        <dbReference type="PROSITE-ProRule" id="PRU01363"/>
    </source>
</evidence>
<dbReference type="InterPro" id="IPR042104">
    <property type="entry name" value="PKS_dehydratase_sf"/>
</dbReference>
<dbReference type="InterPro" id="IPR014043">
    <property type="entry name" value="Acyl_transferase_dom"/>
</dbReference>
<dbReference type="InterPro" id="IPR020806">
    <property type="entry name" value="PKS_PP-bd"/>
</dbReference>
<feature type="region of interest" description="C-terminal hotdog fold" evidence="9">
    <location>
        <begin position="6398"/>
        <end position="6540"/>
    </location>
</feature>
<dbReference type="Pfam" id="PF00698">
    <property type="entry name" value="Acyl_transf_1"/>
    <property type="match status" value="4"/>
</dbReference>
<evidence type="ECO:0000256" key="7">
    <source>
        <dbReference type="ARBA" id="ARBA00023268"/>
    </source>
</evidence>
<dbReference type="GO" id="GO:0004315">
    <property type="term" value="F:3-oxoacyl-[acyl-carrier-protein] synthase activity"/>
    <property type="evidence" value="ECO:0007669"/>
    <property type="project" value="InterPro"/>
</dbReference>
<dbReference type="FunFam" id="3.40.47.10:FF:000019">
    <property type="entry name" value="Polyketide synthase type I"/>
    <property type="match status" value="4"/>
</dbReference>
<dbReference type="GO" id="GO:0006633">
    <property type="term" value="P:fatty acid biosynthetic process"/>
    <property type="evidence" value="ECO:0007669"/>
    <property type="project" value="InterPro"/>
</dbReference>
<sequence length="7224" mass="748718">MATANEEKYLDYLKRATTDLREARRRLREVEEREQEPIAIVAMSCRYPGGVSTPEELWELVARGGDAATPYPTNRGWATDVLFEPDPDSGQEPYVHEGGFLHDAADFDPAFFGISPREALAMDPQQRLLLETSWEAFERAGIDPTSLQGSQTGVFAGVMYHDYASRLFSAPEDVEGFLGNGSSGSIASGRVAYTFGLEGPAVTIDTACSSSLVALHFAAQALRRRECSLALAGGVTVMSTPGTFTEFSRQRGLAADGRCKSFASAADGTGWGEGAGMLLLERLSDARANGHQVLALVRGSAINQDGASSGLTAPNGPSQQRVIRQALASARLSAGQIDVVEAHGTGTTLGDPIEAQALLATYGRNHTEDQPLWLGSIKSNIGHTQAAAGVAGIIKMVMAMRHGTLPRTLHVDQPTPNVDWSAGAVSLLTEGRAWPDTDQPRRAAVSSFGISGTNAHTILEQAPEPDAEEPQTAKTADDGAPAEARAAAALPLWTVAAKSRPALRAQAANLRAHLDAHPELRLTDVGFSLAIGRAAFDHRAAIVADDREGLIRALDALSREEPATGLVEGKVTGGKVAFLFTGQGSQRLGMGRELYDAYPVFAEALDAVCAELDAHLERPLKDVLFGADAEALDRTGFTQPALFAVEVALFRLVEAWGLRPDFLSGHSIGELAAAHVAGVLSLADAAKLVAARGRLMQALPAGGAMVAVQASEDEVTPLLTERVSIAALNGPTSVVIAGDEDAALEIAASFEAQGRKTKRLTVSHAFHSPRMDGMLDAFREVARGLSYEAPKIPIVSNLTGGVVSADEITSPDFWVRHVREAVRFLDGVRTLEERNVTKFVELGPDGVLTAMAQDCLTRDDATLVSALRSGRPELQSLAAAVAGAHVHGVSPDWAAVFAGADTARTDLPLYPFQRDTYWLDTGYWAGDMVSAGLGAADHPLLGAAVALADSDGFLYTGRLALDTHPWLADHAVAGSVLLPGTAFVELAIRAGDQVGCDLLEELTLEAPLVLPEVGGVQLQLSVGAPDASGRRSLTVYSRFEDAAVDEPWVRHASGVLGSGARAASFDLAAWPPAGASELPVEGLYEGLAEAGLAYGPVFRGLTSAWRVGGEVFAELELPEEARAEAGAFGLHPALLDSALHAVGLGGLIEGADGARLPFAWAGVSLHAVGASVLRVRLSSAGADAVSLAVADGAGRAVLSVDSLVLRPVSVEQIQGARGGRQESLFRLDWAEVSAQGPAGRWALLGSDALDLASTGQRFDTYADLDALATAVESGAALPDDVVVGLPLNLAAPHAAAASQAGPTGAAIQARPAFEDTPEGRLGSWGLPRHAAEPHIDAAGRGGTGESSSPADAVHRATAQALSLLQQWLNDDRFTNSRLVLLTSGAVAAGADEPVADPTHAAVWGLVRSAESENPGRFVLVDVDGVADSLRAVPDALASGEPQVAVRDGVLRAPRLARAAVASPGSGDDAPEFDADGTVLVTGASGTLGALFARHLVAERGVRRLLLVSRRGGEAPGAAELGTELAESGAEVRWAACDVADRGALAEVLEAIPAGHPLTAVVHTAGVLDDGVIGSLTPERLARVLRPKVDAAWNLHELTRDLDLSAFVLFSSAAGVFGAAGQGNYAAANAYLDALAQHRTALGLPGTSLAWGLWATESGGMAGELDQADVSRMSRGGVAALATDEGKELFDAAGRAGEALLVPVRLDLAAARAEAASTGVVAPLMSGLVRVPARRTAEGSAGTGALAQRLARLNETEQLETLLELVRTQVAAVLGYGTADSVDPDRAFRDLGFDSLTAVELRNRLNAVTGMRLPATLVFDYPTSLVLAEHLRDELAGTGAQSGLPVRAVGAIDDEPIAIVGMSCRFPGGVRTPDDLWRLLSAGQDAISGFPVDRGWDLDALYHPDPEHPGTSYTREGGFLHDAADFDPTFFGISPREALATDPQQRLLLETSWEAFERAGIDPATLRGSRTGVFAGVMYHDYATLVEQAPDGGGEGAIGSGSTGSIASGRVAYALGLEGPAVTVDTACSSSLVALHWAMQALRSGECTMALAGGVTVMATPGTFVGFSRQGGLSADGRCKAFSADADGTGWAEGAGMLLVERLSDARKNGHPVLAVVRGSAVNQDGASNGLTAPNGPSQQRVIRQALATAGLSVGDVDAVEAHGTGTTLGDPIEAQALLATYGQERDAERPLLLGSIKSNMGHTQAAAGVAGVMKMILAMRHGVLPKTLHTAEPSPHVDWSAGAVSLLTDEVEWPETGRPRRAGVSSFGISGTNVHTIIEQAPEVEAAEAPAAPTVPPAVVPWVLSGRDAAALRDQAGRLVAHATDRPELDAVDLGYSLATGRSAFDHRAVVVAEDRDGLLKALGALAEGRRAAALVQGSVAGGKVAFLFTGQGSQRLGMGRELYDAYPVFAEALDAVCDELDQHLERPLKDVLFGDDADALHQTGFTQPALFAVEVALFRLVEAWGLRADFLSGHSIGELAAAHVAGVLSLADACRLVAARGRLMQELPAGGAMIAVQASEDEVTPLLTERVSIAALNGPTAVVIAGDEDAAVGIAASFEAQGRKTKRLTVSHAFHSPRMDGMLDAFREVAQGLTYEAPRIPIVSNLTGGVVAAEEITTADFWVRHVREAVRFLDGVRTLEAQGVSTFVELGPDGVLTAMAQQCVTGEDAAFAAVLRKDRPEAKTLTTAVARAHVRGVAVDWDAVFGGTGAARVELPTYAFQYARYWPELPAAALGGTAGLGLATVDHPLVGAAVPLAGGEGLLLTGRLGLDTHPWLADHAVMGSVLLPGTAFVELAVRAGDQVGCDQVEELTLAAPLVLPEVGGVQLQLSVGAPDGSGRRGFEVYSRLEDAPADEPWLRHASGALVEGAPTPSFDLSAWPPAGATPVALDGLYEGMAGLGLVYGPVFRGLTSAWRVGGEVFAELELPEEARAEAGAFGLHPALLDSALHAVGLGGVIEGADGARLPFAWAGVSLHAVGASVLRVRLSSAGADAVSLAVADGAGRAVLSVDSLVLRPVSAEQISGARGGRRDSLFRLEWVGLPATVSSAPVPTARWAALGSGDLGLGAVGAEIATYADLAALTEAVAAGGEAPELVFVSPSAEGGEGGEDVAGAAHRATAEALSLVQAWLADERFADARLVVLTSGAVAAGAEESLDDPARAAVWGLLRSAQSENPERLVLVDLDGQDASFRTLPAALASGESQLALRAGEVRVPRLARADAAGSGSGDDAPEFDAEGTVLVTGASGTLGGLLARHLVVEREVRHLVLVSRRGGEAPGAAELGTELFELGAEVRWAACDVADRDQLAEVLGAIPAERPLTAVVHTAGVLDDGVIGSLTPERLARVLRPKVDAAWNLHELTRDLDLSAFVLFSSAAGVFGNAGQGNYAAANAFLDALAQHRRAHGLAGTSLAWGLWADSSGMTGELDDADVSRMSRGGVLALSATEGLELFDVAGRLGEALLVPMSLDMAALRAQAAGGALAPLFRGLVRVPARRAAEGAAASGALARRLAGLDAAEQLDVLLDLVRTNVATVLGYAGPETVDPDRSFRELGFDSLTAVELRNALGAVSELRLPATLVFDYPTPMVLAEFLRAEVVGAAAAVSGPVVVAAADDEPIAIVGLGCRYPGGVETPEDLWRLVMEGRDAISEFPTDRGWDLGALYHADPDHSGTSYAREGGFVEDAGHFDPSFFGISPREALAMDPQQRLLLETSWEAFERAGIDPGVLRGSRTGVFAGVMYHDYASLLERVPEGVEGFLGTGNAGSVISGRLAYTFGLEGPTITVDTACSSSLVALHLAVQALRNGECSLALAGGVTVMATPSPFVEFSRQRGLAGDGRCKAFSADADGTGWSEGAGMLLVERLSDARKNGHPVLAVVRGSAINQDGASNGLTAPNGPSQQRVIRQALANAGLSTGDVDAVEAHGTGTSLGDPIEAQALMATYGQGRDAERPLLLGSIKSNMGHTQAAAGVAGIIKIVMAMRHGVLPRTLHAQEPSPHIDWSAGAVSLLQESVEWPEAGRPRRAAVSSFGFSGTNAHTIIEQAPAIEDEAPGEVATAPGVTSWPLSAKTADALRAQAVRLRSYLDERPEIAPADLGYSLATTRAALDHRAVLVADDREGFLRGLDALARGESGAEAIQGSGAAVGKVAFLFTGQGSQRLGMGRELYDAYPAFAEALDAVCDALDAHLEQPLKTVLFGDDAEALDQTGVTQPALFAVEVALFRLVETWGLKADFLSGHSIGELAAAHVAGVFSLADAAKLVAARGRLMQELPAGGAMIAVQASEDEVTPLLTERVSIAALNGPTSVVIAGDEDAAQEIAASFEAQGRKTKRLTVSHAFHSPRMDGMLDAFREVAEGLTYEAPRIPIVSNLTGTVVSTEEITTPDFWVRHVREAVRFLDGVRTMEAQGVTTYVELGPDGVLTAMAQDCVTGEDAGFAAVLRAGRPEARAVHAAIARAHVRGAAVDWEAVFAGTGAARVELTDLPTYAFQRRRYWPQASAYGVGGTAGLGLAAADHPLVGAVVPLAGGDGLLLTGRISAQTHPWLLDHAVMGSVLLPGTAFVELAVRAGDQVGCDQVEELTLAAPLVLPEVGGVQLQLSVGAPDDSGRRGFEVYSRLEDAPADEPWLRHASGALVEGAPTPSFDLSAWPPAGATPVALDGLYEGMAGLGLAYGPVFRGLTSAWRVGDEVFAELELPEDGQSEAGAFGLHPALLDSALHAVGLGGLIEGADGARLPFAWAGVSLHAVGASVLRVRLSSAGADAVSLAVADGAGRAVLSVDSLVLRPVSAEQISGARGGRQDSLFRLEWTEFAAETDARIGSGWVVLGSEALERGLSGSDVAAYADLAALGAAIESDAAVADEVLVDFSSDGDGGPAAVHQATARALELIQTWLADERFADARLVVLTSGAVATEAAEPVADLAGAAVWGLLRSAQSENPGRFVLVDVDGAADSLSAVAGALESGEPQVAVRDGALRAPRLARAAVDTEQPLDVDAEGTVLVTGASGTLGGLLARHLVAERGVRRLLLVSRRGDQAPGAAELSSELAELGASVRWAACDVADRDALSATLAAIPADHPLTAVVHTAGVLDDGVIGSLTPERLARVLRPKVDAAWNLHELTRELDLSAFLLFSSAAGVFGNAGQGNYAAANAYLDALAQHRRAHSLAGTSLAWGLWADSSAMTGELDDADVSRMSRGGVVGLSATEGLELFDAAYRTDEALLVPVRLDLAVLRAEAASAGVVAPLLRGLVRVPARRAAEGAAASGALARRLAGLSEAEQLDALLELVRTQVAAVLGHDSLDTVEPHRSFRELGFDSLTAVELRNALGAVSELRLPATLVFDYPTPMVLAEFLRAEVVGAAAAVAGPVVVAAADDEPIAIVGLGCRYPGGVETPEDLWRLVMEGRDAISEFPTDRGWDLDGLYHPDPDHPGTSYSREGGFVDRAGHFDPAFFGISPREALAMDPQQRLLLETSWEAFERAGIAPGVLRGSRTGVFAGVMYHDYASSLPALPEGVEGFVGTGNAGSVISGRLAYTFGLEGPTITVDTACSSSLVALHLAVQALRNGECSLALAGGVTVMATPSPFVEFSRQRGLAGDGRCKAFSADADGTGWSEGAGMLLVERLSDARKNGHPVLAVVRGSAINQDGASNGLTAPNGPSQQRVIRQALANAGLSTGDVDAVEAHGTGTSLGDPIEAQALMATYGQGRDAERPLLLGSIKSNMGHTQAAAGVAGIIKIVMAMRHGVLPRTLHAQEPSPHIDWSAGAVSLLQESVEWPEAGRPRRAAVSSFGFSGTNAHTIIEQAPGLEPAEAPTAPVAQPSVLPWVLSGKSTDALRAQAGRLLADVEGRPELSLTDLAYSLATTRAALDHRAVVVGGDRAGLVSGLEALAHGESAPGLTEGAVADGKVAFLFTGQGSQRLGMGRELYDAYPVFAEAFDAVCDELDGHLERPLKTVLFGEDAEALDQTGVTQPALFAIEVALFRLVATWGLKADFLSGHSIGELAAAHVAGVLSLADAAKLVAARGRLMQELPAGGAMIAIQASEDEVTPLLTDRVSVAALNGPTSVVIAGDEDAAERIAADFEAQGRKTKRLTVSHAFHSPRMDGMLDAFREVAEGLTYEAPRIPIVSNLTGTVVSAEEVTTPDFWVRHVREAVRFLDGVRTLEAQGVTTYLELGPDGVLTAMAQDCRTGEDAAFAAALRKDRTEAETLTAAIARAHVRGVAVDWAAFFAGTGAQRTELPTYPFQRERYWLEAPAGAVGDVVSAGLGAADHPLLGAAVDLPDSEGFLFTGRLSLRTHPWLADHAVMDTVMLPGTALVELAVRAGDQVGCDLLDELTLEAPLILPERGGVQLRVAVDEPDGPDGRRALTVYSRLEDAADEPWIRHASGVLTVSGSSSADTVEWPPAVATTTDLEPLDVDGLYDGFAALGLAYGPVFQGLRAAWRRGDEVFAEVALDEDRQGEARAYGLHPALLDAALHTVALGGFFPAEEAGRARLPFSWDAVRLHAVGATALRVRVSPAGQGAVALEITDEAGAPVVSVGSLALRPLDAEQFTAARTAHHEALFRLDWAALPAPAEPQRPEDTALWAVLDGTGGDLKITAALTDADTGIEAETYAGLSALAEAVEAEGIAPDVVLVPCLPDLGTPGDTAGAAHTVVRRTLALVQEWIADERFADSRLVLLTRGAVAVTTGDGTGAEGAQGPEGAEGVDDLTHAAAWGLVRSAQAEHPGRFVLADVHGDPATATGTATGAANGWLPALVAGLRTDEPQLAVRAGTVHAPRLARVAALDEAAVPGLDPTGTVLITGASGTLGGQLARHLVTERGARHLLLTSRRGAEAAGAAELAAELGSLGAEVTWAACDAADRDALAGLLADIPADHPLTAVIHAAGVLDDGIIESLTPERVERVLRPKVDAAWNLHELTSDSDLSAFVLFSSAAGVFGNPGQGNYAAANTFLDALAQHRRAQGLPAVSLAFGLWEDDGGMAATLADADRQRMSRGSMGALSNAEGLALFDVAALAGHAVLIPAALDIAALRAQSTGGVAPLLRGLIRTPVRRAAAGGGGADEAAGIAERLAGMSAAERDRFLLNLVCGQVATVLGYGSAAAIEPGAAFKELGFDSLTAVELRNRLGAATGLRLPATLIFDYPTPDALTDHLRAELPHGDGGGPSVFGELDRLEAALAVAADDSVTRSRITMRLQALLAKWNDAQEATADGDTDDHDLESATDDELFDLLDDELGSS</sequence>
<dbReference type="Pfam" id="PF14765">
    <property type="entry name" value="PS-DH"/>
    <property type="match status" value="4"/>
</dbReference>
<feature type="domain" description="PKS/mFAS DH" evidence="13">
    <location>
        <begin position="4509"/>
        <end position="4785"/>
    </location>
</feature>
<dbReference type="Pfam" id="PF16197">
    <property type="entry name" value="KAsynt_C_assoc"/>
    <property type="match status" value="3"/>
</dbReference>
<dbReference type="Gene3D" id="1.10.1200.10">
    <property type="entry name" value="ACP-like"/>
    <property type="match status" value="4"/>
</dbReference>
<feature type="active site" description="Proton acceptor; for dehydratase activity" evidence="9">
    <location>
        <position position="2780"/>
    </location>
</feature>
<feature type="domain" description="PKS/mFAS DH" evidence="13">
    <location>
        <begin position="938"/>
        <end position="1214"/>
    </location>
</feature>
<dbReference type="PROSITE" id="PS00606">
    <property type="entry name" value="KS3_1"/>
    <property type="match status" value="4"/>
</dbReference>
<proteinExistence type="predicted"/>
<organism evidence="14 15">
    <name type="scientific">Streptomyces violaceusniger (strain Tu 4113)</name>
    <dbReference type="NCBI Taxonomy" id="653045"/>
    <lineage>
        <taxon>Bacteria</taxon>
        <taxon>Bacillati</taxon>
        <taxon>Actinomycetota</taxon>
        <taxon>Actinomycetes</taxon>
        <taxon>Kitasatosporales</taxon>
        <taxon>Streptomycetaceae</taxon>
        <taxon>Streptomyces</taxon>
        <taxon>Streptomyces violaceusniger group</taxon>
    </lineage>
</organism>
<dbReference type="Gene3D" id="3.10.129.110">
    <property type="entry name" value="Polyketide synthase dehydratase"/>
    <property type="match status" value="4"/>
</dbReference>
<feature type="region of interest" description="N-terminal hotdog fold" evidence="9">
    <location>
        <begin position="6258"/>
        <end position="6383"/>
    </location>
</feature>
<feature type="active site" description="Proton donor; for dehydratase activity" evidence="9">
    <location>
        <position position="2946"/>
    </location>
</feature>
<dbReference type="GO" id="GO:0004312">
    <property type="term" value="F:fatty acid synthase activity"/>
    <property type="evidence" value="ECO:0007669"/>
    <property type="project" value="TreeGrafter"/>
</dbReference>
<feature type="domain" description="Carrier" evidence="11">
    <location>
        <begin position="1759"/>
        <end position="1834"/>
    </location>
</feature>
<dbReference type="SMART" id="SM00822">
    <property type="entry name" value="PKS_KR"/>
    <property type="match status" value="4"/>
</dbReference>
<evidence type="ECO:0000256" key="4">
    <source>
        <dbReference type="ARBA" id="ARBA00022553"/>
    </source>
</evidence>
<feature type="active site" description="Proton donor; for dehydratase activity" evidence="9">
    <location>
        <position position="1136"/>
    </location>
</feature>
<dbReference type="InterPro" id="IPR036736">
    <property type="entry name" value="ACP-like_sf"/>
</dbReference>
<dbReference type="InterPro" id="IPR014031">
    <property type="entry name" value="Ketoacyl_synth_C"/>
</dbReference>
<dbReference type="SUPFAM" id="SSF47336">
    <property type="entry name" value="ACP-like"/>
    <property type="match status" value="4"/>
</dbReference>
<keyword evidence="6" id="KW-0045">Antibiotic biosynthesis</keyword>
<feature type="region of interest" description="Disordered" evidence="10">
    <location>
        <begin position="7192"/>
        <end position="7211"/>
    </location>
</feature>
<accession>G2NX65</accession>
<feature type="active site" description="Proton acceptor; for dehydratase activity" evidence="9">
    <location>
        <position position="4541"/>
    </location>
</feature>
<dbReference type="InterPro" id="IPR016036">
    <property type="entry name" value="Malonyl_transacylase_ACP-bd"/>
</dbReference>
<evidence type="ECO:0000256" key="10">
    <source>
        <dbReference type="SAM" id="MobiDB-lite"/>
    </source>
</evidence>
<dbReference type="InterPro" id="IPR050091">
    <property type="entry name" value="PKS_NRPS_Biosynth_Enz"/>
</dbReference>
<evidence type="ECO:0000313" key="14">
    <source>
        <dbReference type="EMBL" id="AEM87320.1"/>
    </source>
</evidence>
<dbReference type="Gene3D" id="3.30.70.3290">
    <property type="match status" value="4"/>
</dbReference>
<dbReference type="InterPro" id="IPR057326">
    <property type="entry name" value="KR_dom"/>
</dbReference>
<dbReference type="Pfam" id="PF08990">
    <property type="entry name" value="Docking"/>
    <property type="match status" value="1"/>
</dbReference>
<dbReference type="Pfam" id="PF22621">
    <property type="entry name" value="CurL-like_PKS_C"/>
    <property type="match status" value="1"/>
</dbReference>
<keyword evidence="3" id="KW-0596">Phosphopantetheine</keyword>
<keyword evidence="4" id="KW-0597">Phosphoprotein</keyword>
<dbReference type="InterPro" id="IPR055123">
    <property type="entry name" value="SpnB-like_Rossmann"/>
</dbReference>
<dbReference type="InterPro" id="IPR016035">
    <property type="entry name" value="Acyl_Trfase/lysoPLipase"/>
</dbReference>
<dbReference type="Pfam" id="PF22953">
    <property type="entry name" value="SpnB_Rossmann"/>
    <property type="match status" value="4"/>
</dbReference>
<dbReference type="SMART" id="SM00826">
    <property type="entry name" value="PKS_DH"/>
    <property type="match status" value="4"/>
</dbReference>
<dbReference type="PROSITE" id="PS52019">
    <property type="entry name" value="PKS_MFAS_DH"/>
    <property type="match status" value="4"/>
</dbReference>
<dbReference type="FunFam" id="3.40.366.10:FF:000002">
    <property type="entry name" value="Probable polyketide synthase 2"/>
    <property type="match status" value="4"/>
</dbReference>
<feature type="active site" description="Proton acceptor; for dehydratase activity" evidence="9">
    <location>
        <position position="6290"/>
    </location>
</feature>
<dbReference type="EMBL" id="CP002994">
    <property type="protein sequence ID" value="AEM87320.1"/>
    <property type="molecule type" value="Genomic_DNA"/>
</dbReference>
<dbReference type="InterPro" id="IPR020841">
    <property type="entry name" value="PKS_Beta-ketoAc_synthase_dom"/>
</dbReference>
<dbReference type="SMART" id="SM00825">
    <property type="entry name" value="PKS_KS"/>
    <property type="match status" value="4"/>
</dbReference>
<reference evidence="14" key="1">
    <citation type="submission" date="2011-08" db="EMBL/GenBank/DDBJ databases">
        <title>Complete sequence of chromosome of Streptomyces violaceusniger Tu 4113.</title>
        <authorList>
            <consortium name="US DOE Joint Genome Institute"/>
            <person name="Lucas S."/>
            <person name="Han J."/>
            <person name="Lapidus A."/>
            <person name="Cheng J.-F."/>
            <person name="Goodwin L."/>
            <person name="Pitluck S."/>
            <person name="Peters L."/>
            <person name="Ivanova N."/>
            <person name="Daligault H."/>
            <person name="Detter J.C."/>
            <person name="Han C."/>
            <person name="Tapia R."/>
            <person name="Land M."/>
            <person name="Hauser L."/>
            <person name="Kyrpides N."/>
            <person name="Ivanova N."/>
            <person name="Pagani I."/>
            <person name="Hagen A."/>
            <person name="Katz L."/>
            <person name="Fiedler H.-P."/>
            <person name="Keasling J."/>
            <person name="Fortman J."/>
            <person name="Woyke T."/>
        </authorList>
    </citation>
    <scope>NUCLEOTIDE SEQUENCE [LARGE SCALE GENOMIC DNA]</scope>
    <source>
        <strain evidence="14">Tu 4113</strain>
    </source>
</reference>
<feature type="active site" description="Proton donor; for dehydratase activity" evidence="9">
    <location>
        <position position="4707"/>
    </location>
</feature>
<dbReference type="SUPFAM" id="SSF51735">
    <property type="entry name" value="NAD(P)-binding Rossmann-fold domains"/>
    <property type="match status" value="8"/>
</dbReference>
<dbReference type="InterPro" id="IPR006162">
    <property type="entry name" value="Ppantetheine_attach_site"/>
</dbReference>
<dbReference type="InterPro" id="IPR014030">
    <property type="entry name" value="Ketoacyl_synth_N"/>
</dbReference>
<dbReference type="SMART" id="SM00823">
    <property type="entry name" value="PKS_PP"/>
    <property type="match status" value="4"/>
</dbReference>
<feature type="domain" description="Ketosynthase family 3 (KS3)" evidence="12">
    <location>
        <begin position="3612"/>
        <end position="4038"/>
    </location>
</feature>
<keyword evidence="7" id="KW-0511">Multifunctional enzyme</keyword>
<dbReference type="PANTHER" id="PTHR43775">
    <property type="entry name" value="FATTY ACID SYNTHASE"/>
    <property type="match status" value="1"/>
</dbReference>
<dbReference type="HOGENOM" id="CLU_000022_58_3_11"/>
<evidence type="ECO:0000259" key="13">
    <source>
        <dbReference type="PROSITE" id="PS52019"/>
    </source>
</evidence>
<evidence type="ECO:0000259" key="11">
    <source>
        <dbReference type="PROSITE" id="PS50075"/>
    </source>
</evidence>
<dbReference type="PROSITE" id="PS52004">
    <property type="entry name" value="KS3_2"/>
    <property type="match status" value="4"/>
</dbReference>
<feature type="domain" description="Carrier" evidence="11">
    <location>
        <begin position="3519"/>
        <end position="3594"/>
    </location>
</feature>
<dbReference type="InterPro" id="IPR032821">
    <property type="entry name" value="PKS_assoc"/>
</dbReference>
<gene>
    <name evidence="14" type="ORF">Strvi_7997</name>
</gene>
<dbReference type="Proteomes" id="UP000008703">
    <property type="component" value="Chromosome"/>
</dbReference>
<dbReference type="PROSITE" id="PS00012">
    <property type="entry name" value="PHOSPHOPANTETHEINE"/>
    <property type="match status" value="4"/>
</dbReference>
<feature type="active site" description="Proton acceptor; for dehydratase activity" evidence="9">
    <location>
        <position position="970"/>
    </location>
</feature>
<feature type="domain" description="Ketosynthase family 3 (KS3)" evidence="12">
    <location>
        <begin position="35"/>
        <end position="461"/>
    </location>
</feature>
<evidence type="ECO:0000259" key="12">
    <source>
        <dbReference type="PROSITE" id="PS52004"/>
    </source>
</evidence>
<dbReference type="Pfam" id="PF00550">
    <property type="entry name" value="PP-binding"/>
    <property type="match status" value="4"/>
</dbReference>
<dbReference type="InterPro" id="IPR020807">
    <property type="entry name" value="PKS_DH"/>
</dbReference>
<dbReference type="InterPro" id="IPR049552">
    <property type="entry name" value="PKS_DH_N"/>
</dbReference>
<dbReference type="GO" id="GO:0031177">
    <property type="term" value="F:phosphopantetheine binding"/>
    <property type="evidence" value="ECO:0007669"/>
    <property type="project" value="InterPro"/>
</dbReference>
<feature type="domain" description="Ketosynthase family 3 (KS3)" evidence="12">
    <location>
        <begin position="5364"/>
        <end position="5790"/>
    </location>
</feature>
<dbReference type="RefSeq" id="WP_014060786.1">
    <property type="nucleotide sequence ID" value="NC_015957.1"/>
</dbReference>
<dbReference type="InterPro" id="IPR016039">
    <property type="entry name" value="Thiolase-like"/>
</dbReference>
<dbReference type="SMART" id="SM00827">
    <property type="entry name" value="PKS_AT"/>
    <property type="match status" value="4"/>
</dbReference>
<dbReference type="Gene3D" id="3.40.47.10">
    <property type="match status" value="4"/>
</dbReference>
<feature type="domain" description="PKS/mFAS DH" evidence="13">
    <location>
        <begin position="2748"/>
        <end position="3024"/>
    </location>
</feature>
<evidence type="ECO:0000256" key="8">
    <source>
        <dbReference type="ARBA" id="ARBA00023315"/>
    </source>
</evidence>
<evidence type="ECO:0000256" key="6">
    <source>
        <dbReference type="ARBA" id="ARBA00023194"/>
    </source>
</evidence>
<feature type="active site" description="Proton donor; for dehydratase activity" evidence="9">
    <location>
        <position position="6460"/>
    </location>
</feature>
<feature type="region of interest" description="Disordered" evidence="10">
    <location>
        <begin position="460"/>
        <end position="480"/>
    </location>
</feature>
<dbReference type="InterPro" id="IPR015083">
    <property type="entry name" value="NorB/c/GfsB-D-like_docking"/>
</dbReference>
<protein>
    <submittedName>
        <fullName evidence="14">Beta-ketoacyl synthase</fullName>
    </submittedName>
</protein>
<evidence type="ECO:0000256" key="1">
    <source>
        <dbReference type="ARBA" id="ARBA00001957"/>
    </source>
</evidence>
<dbReference type="InterPro" id="IPR049900">
    <property type="entry name" value="PKS_mFAS_DH"/>
</dbReference>
<evidence type="ECO:0000256" key="2">
    <source>
        <dbReference type="ARBA" id="ARBA00004792"/>
    </source>
</evidence>
<feature type="region of interest" description="N-terminal hotdog fold" evidence="9">
    <location>
        <begin position="2748"/>
        <end position="2873"/>
    </location>
</feature>
<keyword evidence="15" id="KW-1185">Reference proteome</keyword>
<keyword evidence="5" id="KW-0808">Transferase</keyword>
<keyword evidence="8" id="KW-0012">Acyltransferase</keyword>
<dbReference type="InterPro" id="IPR001227">
    <property type="entry name" value="Ac_transferase_dom_sf"/>
</dbReference>
<dbReference type="Pfam" id="PF21089">
    <property type="entry name" value="PKS_DH_N"/>
    <property type="match status" value="4"/>
</dbReference>
<evidence type="ECO:0000256" key="5">
    <source>
        <dbReference type="ARBA" id="ARBA00022679"/>
    </source>
</evidence>
<feature type="region of interest" description="N-terminal hotdog fold" evidence="9">
    <location>
        <begin position="4509"/>
        <end position="4634"/>
    </location>
</feature>
<dbReference type="PROSITE" id="PS50075">
    <property type="entry name" value="CARRIER"/>
    <property type="match status" value="4"/>
</dbReference>
<comment type="cofactor">
    <cofactor evidence="1">
        <name>pantetheine 4'-phosphate</name>
        <dbReference type="ChEBI" id="CHEBI:47942"/>
    </cofactor>
</comment>
<feature type="region of interest" description="C-terminal hotdog fold" evidence="9">
    <location>
        <begin position="4646"/>
        <end position="4785"/>
    </location>
</feature>
<dbReference type="Gene3D" id="3.40.366.10">
    <property type="entry name" value="Malonyl-Coenzyme A Acyl Carrier Protein, domain 2"/>
    <property type="match status" value="4"/>
</dbReference>
<dbReference type="Pfam" id="PF00109">
    <property type="entry name" value="ketoacyl-synt"/>
    <property type="match status" value="4"/>
</dbReference>
<dbReference type="CDD" id="cd00833">
    <property type="entry name" value="PKS"/>
    <property type="match status" value="4"/>
</dbReference>
<feature type="compositionally biased region" description="Acidic residues" evidence="10">
    <location>
        <begin position="7196"/>
        <end position="7211"/>
    </location>
</feature>
<feature type="domain" description="Carrier" evidence="11">
    <location>
        <begin position="7068"/>
        <end position="7143"/>
    </location>
</feature>
<dbReference type="Pfam" id="PF08659">
    <property type="entry name" value="KR"/>
    <property type="match status" value="4"/>
</dbReference>
<comment type="pathway">
    <text evidence="2">Antibiotic biosynthesis.</text>
</comment>
<dbReference type="InterPro" id="IPR013968">
    <property type="entry name" value="PKS_KR"/>
</dbReference>
<dbReference type="KEGG" id="svl:Strvi_7997"/>
<dbReference type="CDD" id="cd08956">
    <property type="entry name" value="KR_3_FAS_SDR_x"/>
    <property type="match status" value="4"/>
</dbReference>
<feature type="region of interest" description="C-terminal hotdog fold" evidence="9">
    <location>
        <begin position="2885"/>
        <end position="3024"/>
    </location>
</feature>
<dbReference type="SUPFAM" id="SSF52151">
    <property type="entry name" value="FabD/lysophospholipase-like"/>
    <property type="match status" value="4"/>
</dbReference>
<evidence type="ECO:0000256" key="3">
    <source>
        <dbReference type="ARBA" id="ARBA00022450"/>
    </source>
</evidence>